<dbReference type="GO" id="GO:0000978">
    <property type="term" value="F:RNA polymerase II cis-regulatory region sequence-specific DNA binding"/>
    <property type="evidence" value="ECO:0007669"/>
    <property type="project" value="TreeGrafter"/>
</dbReference>
<protein>
    <recommendedName>
        <fullName evidence="7">BHLH domain-containing protein</fullName>
    </recommendedName>
</protein>
<sequence length="106" mass="11895">MAAPSSSSSVQPSTTPAAEDEKEKPRLTDKEKKANHIASEQKRRQAIREGFDRLSEIVPGMEGLARSEGVVLHSTVDYIRKLLLERRELIKDLEAKGVTVDMEFKM</sequence>
<dbReference type="SMART" id="SM00353">
    <property type="entry name" value="HLH"/>
    <property type="match status" value="1"/>
</dbReference>
<keyword evidence="9" id="KW-1185">Reference proteome</keyword>
<evidence type="ECO:0000256" key="2">
    <source>
        <dbReference type="ARBA" id="ARBA00023015"/>
    </source>
</evidence>
<organism evidence="8 9">
    <name type="scientific">Achaetomium macrosporum</name>
    <dbReference type="NCBI Taxonomy" id="79813"/>
    <lineage>
        <taxon>Eukaryota</taxon>
        <taxon>Fungi</taxon>
        <taxon>Dikarya</taxon>
        <taxon>Ascomycota</taxon>
        <taxon>Pezizomycotina</taxon>
        <taxon>Sordariomycetes</taxon>
        <taxon>Sordariomycetidae</taxon>
        <taxon>Sordariales</taxon>
        <taxon>Chaetomiaceae</taxon>
        <taxon>Achaetomium</taxon>
    </lineage>
</organism>
<dbReference type="GO" id="GO:0005634">
    <property type="term" value="C:nucleus"/>
    <property type="evidence" value="ECO:0007669"/>
    <property type="project" value="UniProtKB-SubCell"/>
</dbReference>
<evidence type="ECO:0000256" key="5">
    <source>
        <dbReference type="ARBA" id="ARBA00023242"/>
    </source>
</evidence>
<reference evidence="8" key="1">
    <citation type="journal article" date="2023" name="Mol. Phylogenet. Evol.">
        <title>Genome-scale phylogeny and comparative genomics of the fungal order Sordariales.</title>
        <authorList>
            <person name="Hensen N."/>
            <person name="Bonometti L."/>
            <person name="Westerberg I."/>
            <person name="Brannstrom I.O."/>
            <person name="Guillou S."/>
            <person name="Cros-Aarteil S."/>
            <person name="Calhoun S."/>
            <person name="Haridas S."/>
            <person name="Kuo A."/>
            <person name="Mondo S."/>
            <person name="Pangilinan J."/>
            <person name="Riley R."/>
            <person name="LaButti K."/>
            <person name="Andreopoulos B."/>
            <person name="Lipzen A."/>
            <person name="Chen C."/>
            <person name="Yan M."/>
            <person name="Daum C."/>
            <person name="Ng V."/>
            <person name="Clum A."/>
            <person name="Steindorff A."/>
            <person name="Ohm R.A."/>
            <person name="Martin F."/>
            <person name="Silar P."/>
            <person name="Natvig D.O."/>
            <person name="Lalanne C."/>
            <person name="Gautier V."/>
            <person name="Ament-Velasquez S.L."/>
            <person name="Kruys A."/>
            <person name="Hutchinson M.I."/>
            <person name="Powell A.J."/>
            <person name="Barry K."/>
            <person name="Miller A.N."/>
            <person name="Grigoriev I.V."/>
            <person name="Debuchy R."/>
            <person name="Gladieux P."/>
            <person name="Hiltunen Thoren M."/>
            <person name="Johannesson H."/>
        </authorList>
    </citation>
    <scope>NUCLEOTIDE SEQUENCE</scope>
    <source>
        <strain evidence="8">CBS 532.94</strain>
    </source>
</reference>
<evidence type="ECO:0000256" key="1">
    <source>
        <dbReference type="ARBA" id="ARBA00004123"/>
    </source>
</evidence>
<evidence type="ECO:0000256" key="4">
    <source>
        <dbReference type="ARBA" id="ARBA00023163"/>
    </source>
</evidence>
<evidence type="ECO:0000256" key="3">
    <source>
        <dbReference type="ARBA" id="ARBA00023125"/>
    </source>
</evidence>
<dbReference type="PANTHER" id="PTHR15741:SF39">
    <property type="entry name" value="BHLH TRANSCRIPTION FACTOR (EUROFUNG)"/>
    <property type="match status" value="1"/>
</dbReference>
<evidence type="ECO:0000259" key="7">
    <source>
        <dbReference type="PROSITE" id="PS50888"/>
    </source>
</evidence>
<dbReference type="PANTHER" id="PTHR15741">
    <property type="entry name" value="BASIC HELIX-LOOP-HELIX ZIP TRANSCRIPTION FACTOR"/>
    <property type="match status" value="1"/>
</dbReference>
<dbReference type="InterPro" id="IPR036638">
    <property type="entry name" value="HLH_DNA-bd_sf"/>
</dbReference>
<dbReference type="Gene3D" id="4.10.280.10">
    <property type="entry name" value="Helix-loop-helix DNA-binding domain"/>
    <property type="match status" value="1"/>
</dbReference>
<dbReference type="InterPro" id="IPR011598">
    <property type="entry name" value="bHLH_dom"/>
</dbReference>
<proteinExistence type="predicted"/>
<keyword evidence="4" id="KW-0804">Transcription</keyword>
<reference evidence="8" key="2">
    <citation type="submission" date="2023-05" db="EMBL/GenBank/DDBJ databases">
        <authorList>
            <consortium name="Lawrence Berkeley National Laboratory"/>
            <person name="Steindorff A."/>
            <person name="Hensen N."/>
            <person name="Bonometti L."/>
            <person name="Westerberg I."/>
            <person name="Brannstrom I.O."/>
            <person name="Guillou S."/>
            <person name="Cros-Aarteil S."/>
            <person name="Calhoun S."/>
            <person name="Haridas S."/>
            <person name="Kuo A."/>
            <person name="Mondo S."/>
            <person name="Pangilinan J."/>
            <person name="Riley R."/>
            <person name="Labutti K."/>
            <person name="Andreopoulos B."/>
            <person name="Lipzen A."/>
            <person name="Chen C."/>
            <person name="Yanf M."/>
            <person name="Daum C."/>
            <person name="Ng V."/>
            <person name="Clum A."/>
            <person name="Ohm R."/>
            <person name="Martin F."/>
            <person name="Silar P."/>
            <person name="Natvig D."/>
            <person name="Lalanne C."/>
            <person name="Gautier V."/>
            <person name="Ament-Velasquez S.L."/>
            <person name="Kruys A."/>
            <person name="Hutchinson M.I."/>
            <person name="Powell A.J."/>
            <person name="Barry K."/>
            <person name="Miller A.N."/>
            <person name="Grigoriev I.V."/>
            <person name="Debuchy R."/>
            <person name="Gladieux P."/>
            <person name="Thoren M.H."/>
            <person name="Johannesson H."/>
        </authorList>
    </citation>
    <scope>NUCLEOTIDE SEQUENCE</scope>
    <source>
        <strain evidence="8">CBS 532.94</strain>
    </source>
</reference>
<dbReference type="GO" id="GO:0046983">
    <property type="term" value="F:protein dimerization activity"/>
    <property type="evidence" value="ECO:0007669"/>
    <property type="project" value="InterPro"/>
</dbReference>
<dbReference type="PROSITE" id="PS50888">
    <property type="entry name" value="BHLH"/>
    <property type="match status" value="1"/>
</dbReference>
<evidence type="ECO:0000313" key="8">
    <source>
        <dbReference type="EMBL" id="KAK4238244.1"/>
    </source>
</evidence>
<evidence type="ECO:0000313" key="9">
    <source>
        <dbReference type="Proteomes" id="UP001303760"/>
    </source>
</evidence>
<comment type="caution">
    <text evidence="8">The sequence shown here is derived from an EMBL/GenBank/DDBJ whole genome shotgun (WGS) entry which is preliminary data.</text>
</comment>
<evidence type="ECO:0000256" key="6">
    <source>
        <dbReference type="SAM" id="MobiDB-lite"/>
    </source>
</evidence>
<keyword evidence="5" id="KW-0539">Nucleus</keyword>
<gene>
    <name evidence="8" type="ORF">C8A03DRAFT_43988</name>
</gene>
<accession>A0AAN7CA68</accession>
<feature type="compositionally biased region" description="Basic and acidic residues" evidence="6">
    <location>
        <begin position="19"/>
        <end position="45"/>
    </location>
</feature>
<feature type="domain" description="BHLH" evidence="7">
    <location>
        <begin position="31"/>
        <end position="82"/>
    </location>
</feature>
<keyword evidence="3" id="KW-0238">DNA-binding</keyword>
<dbReference type="AlphaFoldDB" id="A0AAN7CA68"/>
<dbReference type="SUPFAM" id="SSF47459">
    <property type="entry name" value="HLH, helix-loop-helix DNA-binding domain"/>
    <property type="match status" value="1"/>
</dbReference>
<feature type="region of interest" description="Disordered" evidence="6">
    <location>
        <begin position="1"/>
        <end position="45"/>
    </location>
</feature>
<comment type="subcellular location">
    <subcellularLocation>
        <location evidence="1">Nucleus</location>
    </subcellularLocation>
</comment>
<name>A0AAN7CA68_9PEZI</name>
<dbReference type="InterPro" id="IPR052207">
    <property type="entry name" value="Max-like/E-box_TFs"/>
</dbReference>
<dbReference type="Proteomes" id="UP001303760">
    <property type="component" value="Unassembled WGS sequence"/>
</dbReference>
<dbReference type="GO" id="GO:0000981">
    <property type="term" value="F:DNA-binding transcription factor activity, RNA polymerase II-specific"/>
    <property type="evidence" value="ECO:0007669"/>
    <property type="project" value="TreeGrafter"/>
</dbReference>
<keyword evidence="2" id="KW-0805">Transcription regulation</keyword>
<feature type="compositionally biased region" description="Low complexity" evidence="6">
    <location>
        <begin position="1"/>
        <end position="17"/>
    </location>
</feature>
<dbReference type="EMBL" id="MU860103">
    <property type="protein sequence ID" value="KAK4238244.1"/>
    <property type="molecule type" value="Genomic_DNA"/>
</dbReference>
<dbReference type="Pfam" id="PF00010">
    <property type="entry name" value="HLH"/>
    <property type="match status" value="1"/>
</dbReference>